<dbReference type="InterPro" id="IPR053728">
    <property type="entry name" value="Alginate_Permeability_Chnl"/>
</dbReference>
<keyword evidence="1" id="KW-0732">Signal</keyword>
<dbReference type="InterPro" id="IPR025388">
    <property type="entry name" value="Alginate_export_dom"/>
</dbReference>
<dbReference type="EMBL" id="SOCA01000001">
    <property type="protein sequence ID" value="TDU81377.1"/>
    <property type="molecule type" value="Genomic_DNA"/>
</dbReference>
<comment type="caution">
    <text evidence="3">The sequence shown here is derived from an EMBL/GenBank/DDBJ whole genome shotgun (WGS) entry which is preliminary data.</text>
</comment>
<dbReference type="RefSeq" id="WP_133793332.1">
    <property type="nucleotide sequence ID" value="NZ_SOCA01000001.1"/>
</dbReference>
<dbReference type="Gene3D" id="2.40.160.100">
    <property type="match status" value="1"/>
</dbReference>
<evidence type="ECO:0000259" key="2">
    <source>
        <dbReference type="Pfam" id="PF13372"/>
    </source>
</evidence>
<keyword evidence="4" id="KW-1185">Reference proteome</keyword>
<evidence type="ECO:0000313" key="3">
    <source>
        <dbReference type="EMBL" id="TDU81377.1"/>
    </source>
</evidence>
<dbReference type="Proteomes" id="UP000295662">
    <property type="component" value="Unassembled WGS sequence"/>
</dbReference>
<reference evidence="3 4" key="1">
    <citation type="submission" date="2019-03" db="EMBL/GenBank/DDBJ databases">
        <title>Genomic Encyclopedia of Archaeal and Bacterial Type Strains, Phase II (KMG-II): from individual species to whole genera.</title>
        <authorList>
            <person name="Goeker M."/>
        </authorList>
    </citation>
    <scope>NUCLEOTIDE SEQUENCE [LARGE SCALE GENOMIC DNA]</scope>
    <source>
        <strain evidence="3 4">ATCC 25309</strain>
    </source>
</reference>
<gene>
    <name evidence="3" type="ORF">EI77_00685</name>
</gene>
<feature type="chain" id="PRO_5020908764" evidence="1">
    <location>
        <begin position="25"/>
        <end position="445"/>
    </location>
</feature>
<sequence>MSSPAKALAAFLLILASNCTPLMAGELPAPALDLPEKNPVQFNFHARVRGEWRENVFDFNSRVDSPTDDTWLLHRVRIGLEWQALPWLKVTVQGQDTRESFSDRADVPNQMGAEGDDAFDLRLASLEFGYPEELSFKVGRQVLAYGDERLVGPLEWLNFSRTFDAAKLHYQQKTWWVDAFTSSVVRIHESHFNTSDWLDGENTRDQIFSGLYFSTTAIPLQTTDVYAFHLHEEGLAGGTDFMTLGTRFKGDPLKLAGWDYTFELVGQAGQVRGQDLRAFATHLEAGYNWLKTPWKPRLAFEYSYGSGDGDAGDGQVNTFQNLFPTNHPPYGFMDTMAWQNMHNLVLRLAATPHPKVKTTLDLHGFWLADTADAWYRTNGTTQVRPITPGASNHAGAELDFTVNTKLTKHLDMLVGYSHFFAGSYLDDTGAGDDADFAYLMLTLNY</sequence>
<organism evidence="3 4">
    <name type="scientific">Prosthecobacter fusiformis</name>
    <dbReference type="NCBI Taxonomy" id="48464"/>
    <lineage>
        <taxon>Bacteria</taxon>
        <taxon>Pseudomonadati</taxon>
        <taxon>Verrucomicrobiota</taxon>
        <taxon>Verrucomicrobiia</taxon>
        <taxon>Verrucomicrobiales</taxon>
        <taxon>Verrucomicrobiaceae</taxon>
        <taxon>Prosthecobacter</taxon>
    </lineage>
</organism>
<accession>A0A4R7ST05</accession>
<evidence type="ECO:0000256" key="1">
    <source>
        <dbReference type="SAM" id="SignalP"/>
    </source>
</evidence>
<name>A0A4R7ST05_9BACT</name>
<dbReference type="OrthoDB" id="9764666at2"/>
<evidence type="ECO:0000313" key="4">
    <source>
        <dbReference type="Proteomes" id="UP000295662"/>
    </source>
</evidence>
<dbReference type="AlphaFoldDB" id="A0A4R7ST05"/>
<proteinExistence type="predicted"/>
<feature type="signal peptide" evidence="1">
    <location>
        <begin position="1"/>
        <end position="24"/>
    </location>
</feature>
<dbReference type="Pfam" id="PF13372">
    <property type="entry name" value="Alginate_exp"/>
    <property type="match status" value="1"/>
</dbReference>
<protein>
    <submittedName>
        <fullName evidence="3">Alginate export protein</fullName>
    </submittedName>
</protein>
<feature type="domain" description="Alginate export" evidence="2">
    <location>
        <begin position="40"/>
        <end position="428"/>
    </location>
</feature>